<feature type="domain" description="PIN" evidence="1">
    <location>
        <begin position="3"/>
        <end position="131"/>
    </location>
</feature>
<dbReference type="PANTHER" id="PTHR42188">
    <property type="entry name" value="23S RRNA-SPECIFIC ENDONUCLEASE VAPC20"/>
    <property type="match status" value="1"/>
</dbReference>
<sequence>MTVFVDTGVVYAEQDHSASRHDVAAAALEAVQDGAFGQPYVSDYVYDEAVTLTLQRSGDHERAVHVGKRIRGDGYPSEFSMLDVESPQFDEAVEIFERYDDQRLSFTDATTVALVRSHDIDHVLAFDDDFDGLVDRLAPATVAERNP</sequence>
<organism evidence="2 3">
    <name type="scientific">Halomicrobium mukohataei</name>
    <dbReference type="NCBI Taxonomy" id="57705"/>
    <lineage>
        <taxon>Archaea</taxon>
        <taxon>Methanobacteriati</taxon>
        <taxon>Methanobacteriota</taxon>
        <taxon>Stenosarchaea group</taxon>
        <taxon>Halobacteria</taxon>
        <taxon>Halobacteriales</taxon>
        <taxon>Haloarculaceae</taxon>
        <taxon>Halomicrobium</taxon>
    </lineage>
</organism>
<dbReference type="OrthoDB" id="198094at2157"/>
<gene>
    <name evidence="2" type="ORF">GOC74_07445</name>
</gene>
<proteinExistence type="predicted"/>
<name>A0A847U290_9EURY</name>
<protein>
    <submittedName>
        <fullName evidence="2">PIN domain-containing protein</fullName>
    </submittedName>
</protein>
<dbReference type="InterPro" id="IPR039018">
    <property type="entry name" value="VapC20-like"/>
</dbReference>
<dbReference type="GO" id="GO:0016075">
    <property type="term" value="P:rRNA catabolic process"/>
    <property type="evidence" value="ECO:0007669"/>
    <property type="project" value="TreeGrafter"/>
</dbReference>
<dbReference type="InterPro" id="IPR002716">
    <property type="entry name" value="PIN_dom"/>
</dbReference>
<dbReference type="InterPro" id="IPR029060">
    <property type="entry name" value="PIN-like_dom_sf"/>
</dbReference>
<dbReference type="Pfam" id="PF01850">
    <property type="entry name" value="PIN"/>
    <property type="match status" value="1"/>
</dbReference>
<comment type="caution">
    <text evidence="2">The sequence shown here is derived from an EMBL/GenBank/DDBJ whole genome shotgun (WGS) entry which is preliminary data.</text>
</comment>
<evidence type="ECO:0000313" key="2">
    <source>
        <dbReference type="EMBL" id="NLV09763.1"/>
    </source>
</evidence>
<evidence type="ECO:0000259" key="1">
    <source>
        <dbReference type="Pfam" id="PF01850"/>
    </source>
</evidence>
<dbReference type="AlphaFoldDB" id="A0A847U290"/>
<dbReference type="Proteomes" id="UP000608662">
    <property type="component" value="Unassembled WGS sequence"/>
</dbReference>
<dbReference type="RefSeq" id="WP_170093565.1">
    <property type="nucleotide sequence ID" value="NZ_WOYG01000001.1"/>
</dbReference>
<dbReference type="SUPFAM" id="SSF88723">
    <property type="entry name" value="PIN domain-like"/>
    <property type="match status" value="1"/>
</dbReference>
<accession>A0A847U290</accession>
<dbReference type="GeneID" id="94362425"/>
<evidence type="ECO:0000313" key="3">
    <source>
        <dbReference type="Proteomes" id="UP000608662"/>
    </source>
</evidence>
<dbReference type="Gene3D" id="3.40.50.1010">
    <property type="entry name" value="5'-nuclease"/>
    <property type="match status" value="1"/>
</dbReference>
<dbReference type="PANTHER" id="PTHR42188:SF1">
    <property type="entry name" value="23S RRNA-SPECIFIC ENDONUCLEASE VAPC20"/>
    <property type="match status" value="1"/>
</dbReference>
<dbReference type="EMBL" id="WOYG01000001">
    <property type="protein sequence ID" value="NLV09763.1"/>
    <property type="molecule type" value="Genomic_DNA"/>
</dbReference>
<dbReference type="GO" id="GO:0004521">
    <property type="term" value="F:RNA endonuclease activity"/>
    <property type="evidence" value="ECO:0007669"/>
    <property type="project" value="InterPro"/>
</dbReference>
<reference evidence="2" key="1">
    <citation type="submission" date="2019-12" db="EMBL/GenBank/DDBJ databases">
        <title>Whole-genome sequence of Halomicrobium mukohataei pws1.</title>
        <authorList>
            <person name="Verma D.K."/>
            <person name="Gopal K."/>
            <person name="Prasad E.S."/>
        </authorList>
    </citation>
    <scope>NUCLEOTIDE SEQUENCE</scope>
    <source>
        <strain evidence="2">Pws1</strain>
    </source>
</reference>